<evidence type="ECO:0000313" key="1">
    <source>
        <dbReference type="EMBL" id="GJN03427.1"/>
    </source>
</evidence>
<comment type="caution">
    <text evidence="1">The sequence shown here is derived from an EMBL/GenBank/DDBJ whole genome shotgun (WGS) entry which is preliminary data.</text>
</comment>
<sequence>MIYGTRTAALSFPILPPSAPSAPFLFRRRNPSVSPTATRNGELFSPAARLVSPSKPVSLLHLDNPAPRSHTLTPTPEHDEYDALPSTKITIFFSSDYTELEQDQDLGAR</sequence>
<protein>
    <submittedName>
        <fullName evidence="1">Uncharacterized protein</fullName>
    </submittedName>
</protein>
<dbReference type="Proteomes" id="UP001054889">
    <property type="component" value="Unassembled WGS sequence"/>
</dbReference>
<organism evidence="1 2">
    <name type="scientific">Eleusine coracana subsp. coracana</name>
    <dbReference type="NCBI Taxonomy" id="191504"/>
    <lineage>
        <taxon>Eukaryota</taxon>
        <taxon>Viridiplantae</taxon>
        <taxon>Streptophyta</taxon>
        <taxon>Embryophyta</taxon>
        <taxon>Tracheophyta</taxon>
        <taxon>Spermatophyta</taxon>
        <taxon>Magnoliopsida</taxon>
        <taxon>Liliopsida</taxon>
        <taxon>Poales</taxon>
        <taxon>Poaceae</taxon>
        <taxon>PACMAD clade</taxon>
        <taxon>Chloridoideae</taxon>
        <taxon>Cynodonteae</taxon>
        <taxon>Eleusininae</taxon>
        <taxon>Eleusine</taxon>
    </lineage>
</organism>
<dbReference type="AlphaFoldDB" id="A0AAV5CZW8"/>
<accession>A0AAV5CZW8</accession>
<dbReference type="EMBL" id="BQKI01000010">
    <property type="protein sequence ID" value="GJN03427.1"/>
    <property type="molecule type" value="Genomic_DNA"/>
</dbReference>
<proteinExistence type="predicted"/>
<gene>
    <name evidence="1" type="primary">ga20872</name>
    <name evidence="1" type="ORF">PR202_ga20872</name>
</gene>
<reference evidence="1" key="1">
    <citation type="journal article" date="2018" name="DNA Res.">
        <title>Multiple hybrid de novo genome assembly of finger millet, an orphan allotetraploid crop.</title>
        <authorList>
            <person name="Hatakeyama M."/>
            <person name="Aluri S."/>
            <person name="Balachadran M.T."/>
            <person name="Sivarajan S.R."/>
            <person name="Patrignani A."/>
            <person name="Gruter S."/>
            <person name="Poveda L."/>
            <person name="Shimizu-Inatsugi R."/>
            <person name="Baeten J."/>
            <person name="Francoijs K.J."/>
            <person name="Nataraja K.N."/>
            <person name="Reddy Y.A.N."/>
            <person name="Phadnis S."/>
            <person name="Ravikumar R.L."/>
            <person name="Schlapbach R."/>
            <person name="Sreeman S.M."/>
            <person name="Shimizu K.K."/>
        </authorList>
    </citation>
    <scope>NUCLEOTIDE SEQUENCE</scope>
</reference>
<keyword evidence="2" id="KW-1185">Reference proteome</keyword>
<evidence type="ECO:0000313" key="2">
    <source>
        <dbReference type="Proteomes" id="UP001054889"/>
    </source>
</evidence>
<reference evidence="1" key="2">
    <citation type="submission" date="2021-12" db="EMBL/GenBank/DDBJ databases">
        <title>Resequencing data analysis of finger millet.</title>
        <authorList>
            <person name="Hatakeyama M."/>
            <person name="Aluri S."/>
            <person name="Balachadran M.T."/>
            <person name="Sivarajan S.R."/>
            <person name="Poveda L."/>
            <person name="Shimizu-Inatsugi R."/>
            <person name="Schlapbach R."/>
            <person name="Sreeman S.M."/>
            <person name="Shimizu K.K."/>
        </authorList>
    </citation>
    <scope>NUCLEOTIDE SEQUENCE</scope>
</reference>
<name>A0AAV5CZW8_ELECO</name>